<evidence type="ECO:0000313" key="3">
    <source>
        <dbReference type="Proteomes" id="UP000198855"/>
    </source>
</evidence>
<accession>A0A1I1X668</accession>
<feature type="transmembrane region" description="Helical" evidence="1">
    <location>
        <begin position="271"/>
        <end position="289"/>
    </location>
</feature>
<keyword evidence="1" id="KW-1133">Transmembrane helix</keyword>
<evidence type="ECO:0000313" key="2">
    <source>
        <dbReference type="EMBL" id="SFE00810.1"/>
    </source>
</evidence>
<keyword evidence="3" id="KW-1185">Reference proteome</keyword>
<dbReference type="AlphaFoldDB" id="A0A1I1X668"/>
<feature type="transmembrane region" description="Helical" evidence="1">
    <location>
        <begin position="236"/>
        <end position="259"/>
    </location>
</feature>
<gene>
    <name evidence="2" type="ORF">SAMN05216378_1956</name>
</gene>
<keyword evidence="1" id="KW-0812">Transmembrane</keyword>
<dbReference type="Proteomes" id="UP000198855">
    <property type="component" value="Unassembled WGS sequence"/>
</dbReference>
<sequence length="493" mass="55493">MVRLNKKIILQISILALLLSILCTASWLYHNRSEAVYDRIINQKGYSLSLVKAEMSVDFFLKPEWIPKEIGETKLDLVIAKKFDSDIILEKIVRRDTEFYIQLNVVPHPGRTSGQLLSISHLANDPFTGTGNPKWIITDATGEDLLGGTYGAGEGPGNLTSVSINETELDKFSQGANVRFSGFYLYGYQKYNTSYYGILLPIVFTVLVIGILVMLYRKRTDPENGLGWKLVGHMLLGGFTFTINSMRLPLGFAAYLLFFRRPRPNLAVKHKAALLGLLMFALQLVVPWIENKMTPELRNTTMRNISVEELGVDGVWKMIAARSPVNHNARIESFETVLAGNGQIKQLKFEFVEPDSAPDRFLHTSATYRAEDQSVEVKRYKTDGWVQFPRQMMAEHFIERIQTLKLMDLKPTGGDHQYVKLELSLDSMQGSYAMKGENNFGIDEKGVYPISNDQLPVTATLLQVCAPQSLDPTSACDDLAHYFFDIVEGGARE</sequence>
<protein>
    <submittedName>
        <fullName evidence="2">Uncharacterized protein</fullName>
    </submittedName>
</protein>
<reference evidence="3" key="1">
    <citation type="submission" date="2016-10" db="EMBL/GenBank/DDBJ databases">
        <authorList>
            <person name="Varghese N."/>
            <person name="Submissions S."/>
        </authorList>
    </citation>
    <scope>NUCLEOTIDE SEQUENCE [LARGE SCALE GENOMIC DNA]</scope>
    <source>
        <strain evidence="3">CGMCC 1.10784</strain>
    </source>
</reference>
<keyword evidence="1" id="KW-0472">Membrane</keyword>
<evidence type="ECO:0000256" key="1">
    <source>
        <dbReference type="SAM" id="Phobius"/>
    </source>
</evidence>
<dbReference type="EMBL" id="FOMT01000002">
    <property type="protein sequence ID" value="SFE00810.1"/>
    <property type="molecule type" value="Genomic_DNA"/>
</dbReference>
<feature type="transmembrane region" description="Helical" evidence="1">
    <location>
        <begin position="12"/>
        <end position="29"/>
    </location>
</feature>
<organism evidence="2 3">
    <name type="scientific">Paenibacillus catalpae</name>
    <dbReference type="NCBI Taxonomy" id="1045775"/>
    <lineage>
        <taxon>Bacteria</taxon>
        <taxon>Bacillati</taxon>
        <taxon>Bacillota</taxon>
        <taxon>Bacilli</taxon>
        <taxon>Bacillales</taxon>
        <taxon>Paenibacillaceae</taxon>
        <taxon>Paenibacillus</taxon>
    </lineage>
</organism>
<feature type="transmembrane region" description="Helical" evidence="1">
    <location>
        <begin position="195"/>
        <end position="216"/>
    </location>
</feature>
<name>A0A1I1X668_9BACL</name>
<proteinExistence type="predicted"/>